<evidence type="ECO:0000256" key="7">
    <source>
        <dbReference type="ARBA" id="ARBA00023170"/>
    </source>
</evidence>
<evidence type="ECO:0000256" key="5">
    <source>
        <dbReference type="ARBA" id="ARBA00023040"/>
    </source>
</evidence>
<evidence type="ECO:0000256" key="1">
    <source>
        <dbReference type="ARBA" id="ARBA00004651"/>
    </source>
</evidence>
<feature type="transmembrane region" description="Helical" evidence="9">
    <location>
        <begin position="197"/>
        <end position="215"/>
    </location>
</feature>
<dbReference type="InterPro" id="IPR050569">
    <property type="entry name" value="TAAR"/>
</dbReference>
<feature type="transmembrane region" description="Helical" evidence="9">
    <location>
        <begin position="20"/>
        <end position="45"/>
    </location>
</feature>
<dbReference type="InterPro" id="IPR000276">
    <property type="entry name" value="GPCR_Rhodpsn"/>
</dbReference>
<dbReference type="Proteomes" id="UP000663844">
    <property type="component" value="Unassembled WGS sequence"/>
</dbReference>
<evidence type="ECO:0000256" key="4">
    <source>
        <dbReference type="ARBA" id="ARBA00022989"/>
    </source>
</evidence>
<accession>A0A819BIM0</accession>
<evidence type="ECO:0000256" key="9">
    <source>
        <dbReference type="SAM" id="Phobius"/>
    </source>
</evidence>
<keyword evidence="2" id="KW-1003">Cell membrane</keyword>
<feature type="transmembrane region" description="Helical" evidence="9">
    <location>
        <begin position="277"/>
        <end position="299"/>
    </location>
</feature>
<dbReference type="GO" id="GO:0005886">
    <property type="term" value="C:plasma membrane"/>
    <property type="evidence" value="ECO:0007669"/>
    <property type="project" value="UniProtKB-SubCell"/>
</dbReference>
<proteinExistence type="predicted"/>
<keyword evidence="7" id="KW-0675">Receptor</keyword>
<dbReference type="Pfam" id="PF00001">
    <property type="entry name" value="7tm_1"/>
    <property type="match status" value="1"/>
</dbReference>
<feature type="transmembrane region" description="Helical" evidence="9">
    <location>
        <begin position="101"/>
        <end position="123"/>
    </location>
</feature>
<reference evidence="12" key="1">
    <citation type="submission" date="2021-02" db="EMBL/GenBank/DDBJ databases">
        <authorList>
            <person name="Nowell W R."/>
        </authorList>
    </citation>
    <scope>NUCLEOTIDE SEQUENCE</scope>
</reference>
<evidence type="ECO:0000313" key="11">
    <source>
        <dbReference type="EMBL" id="CAF0988553.1"/>
    </source>
</evidence>
<sequence length="317" mass="37416">MMNVSSEELVNNDKLVLHRAKFIILISLQIPSIIVSLSIFIFFITCHTRLNVYQNQAILFLLIVNFFLLSVDLPMPIHFYFLNYVTPATAVFCTWWTFFEYSLNLTSELLMAVISIQRHILIFQPSLLNTLFMRFLLYYFPLLLCLIYPIIFYMAVIIFYPCDGTQWDFKNNLCGYANCYLVYNRILSTFDWGINNGLPIVVIILANIILVIRIIKQKHRHRQHISIRKQRRMALQLISISSLYLIAWLPSLLIGLGQQLISTTFLAQFQLDHALDLIYLVCLLLPWICIRLLPGYTVWMRNQWQRMIIVHNRIRPM</sequence>
<feature type="transmembrane region" description="Helical" evidence="9">
    <location>
        <begin position="57"/>
        <end position="81"/>
    </location>
</feature>
<organism evidence="12 13">
    <name type="scientific">Adineta steineri</name>
    <dbReference type="NCBI Taxonomy" id="433720"/>
    <lineage>
        <taxon>Eukaryota</taxon>
        <taxon>Metazoa</taxon>
        <taxon>Spiralia</taxon>
        <taxon>Gnathifera</taxon>
        <taxon>Rotifera</taxon>
        <taxon>Eurotatoria</taxon>
        <taxon>Bdelloidea</taxon>
        <taxon>Adinetida</taxon>
        <taxon>Adinetidae</taxon>
        <taxon>Adineta</taxon>
    </lineage>
</organism>
<feature type="domain" description="G-protein coupled receptors family 1 profile" evidence="10">
    <location>
        <begin position="36"/>
        <end position="289"/>
    </location>
</feature>
<evidence type="ECO:0000256" key="2">
    <source>
        <dbReference type="ARBA" id="ARBA00022475"/>
    </source>
</evidence>
<comment type="caution">
    <text evidence="12">The sequence shown here is derived from an EMBL/GenBank/DDBJ whole genome shotgun (WGS) entry which is preliminary data.</text>
</comment>
<dbReference type="InterPro" id="IPR017452">
    <property type="entry name" value="GPCR_Rhodpsn_7TM"/>
</dbReference>
<dbReference type="CDD" id="cd00637">
    <property type="entry name" value="7tm_classA_rhodopsin-like"/>
    <property type="match status" value="1"/>
</dbReference>
<evidence type="ECO:0000256" key="3">
    <source>
        <dbReference type="ARBA" id="ARBA00022692"/>
    </source>
</evidence>
<protein>
    <recommendedName>
        <fullName evidence="10">G-protein coupled receptors family 1 profile domain-containing protein</fullName>
    </recommendedName>
</protein>
<feature type="transmembrane region" description="Helical" evidence="9">
    <location>
        <begin position="235"/>
        <end position="257"/>
    </location>
</feature>
<keyword evidence="5" id="KW-0297">G-protein coupled receptor</keyword>
<evidence type="ECO:0000259" key="10">
    <source>
        <dbReference type="PROSITE" id="PS50262"/>
    </source>
</evidence>
<comment type="subcellular location">
    <subcellularLocation>
        <location evidence="1">Cell membrane</location>
        <topology evidence="1">Multi-pass membrane protein</topology>
    </subcellularLocation>
</comment>
<keyword evidence="6 9" id="KW-0472">Membrane</keyword>
<feature type="transmembrane region" description="Helical" evidence="9">
    <location>
        <begin position="135"/>
        <end position="160"/>
    </location>
</feature>
<dbReference type="PROSITE" id="PS50262">
    <property type="entry name" value="G_PROTEIN_RECEP_F1_2"/>
    <property type="match status" value="1"/>
</dbReference>
<dbReference type="Gene3D" id="1.20.1070.10">
    <property type="entry name" value="Rhodopsin 7-helix transmembrane proteins"/>
    <property type="match status" value="1"/>
</dbReference>
<keyword evidence="3 9" id="KW-0812">Transmembrane</keyword>
<evidence type="ECO:0000313" key="12">
    <source>
        <dbReference type="EMBL" id="CAF3801798.1"/>
    </source>
</evidence>
<dbReference type="PANTHER" id="PTHR24249">
    <property type="entry name" value="HISTAMINE RECEPTOR-RELATED G-PROTEIN COUPLED RECEPTOR"/>
    <property type="match status" value="1"/>
</dbReference>
<keyword evidence="4 9" id="KW-1133">Transmembrane helix</keyword>
<dbReference type="GO" id="GO:0004930">
    <property type="term" value="F:G protein-coupled receptor activity"/>
    <property type="evidence" value="ECO:0007669"/>
    <property type="project" value="UniProtKB-KW"/>
</dbReference>
<evidence type="ECO:0000256" key="6">
    <source>
        <dbReference type="ARBA" id="ARBA00023136"/>
    </source>
</evidence>
<gene>
    <name evidence="11" type="ORF">JYZ213_LOCUS15327</name>
    <name evidence="12" type="ORF">OXD698_LOCUS18299</name>
</gene>
<dbReference type="AlphaFoldDB" id="A0A819BIM0"/>
<keyword evidence="8" id="KW-0807">Transducer</keyword>
<name>A0A819BIM0_9BILA</name>
<dbReference type="Proteomes" id="UP000663845">
    <property type="component" value="Unassembled WGS sequence"/>
</dbReference>
<dbReference type="SUPFAM" id="SSF81321">
    <property type="entry name" value="Family A G protein-coupled receptor-like"/>
    <property type="match status" value="1"/>
</dbReference>
<dbReference type="EMBL" id="CAJOAZ010001347">
    <property type="protein sequence ID" value="CAF3801798.1"/>
    <property type="molecule type" value="Genomic_DNA"/>
</dbReference>
<evidence type="ECO:0000313" key="13">
    <source>
        <dbReference type="Proteomes" id="UP000663844"/>
    </source>
</evidence>
<evidence type="ECO:0000256" key="8">
    <source>
        <dbReference type="ARBA" id="ARBA00023224"/>
    </source>
</evidence>
<dbReference type="PANTHER" id="PTHR24249:SF372">
    <property type="entry name" value="G-PROTEIN COUPLED RECEPTORS FAMILY 1 PROFILE DOMAIN-CONTAINING PROTEIN"/>
    <property type="match status" value="1"/>
</dbReference>
<dbReference type="EMBL" id="CAJNOG010000132">
    <property type="protein sequence ID" value="CAF0988553.1"/>
    <property type="molecule type" value="Genomic_DNA"/>
</dbReference>